<proteinExistence type="predicted"/>
<evidence type="ECO:0000313" key="2">
    <source>
        <dbReference type="EMBL" id="MQM05495.1"/>
    </source>
</evidence>
<evidence type="ECO:0000313" key="3">
    <source>
        <dbReference type="Proteomes" id="UP000652761"/>
    </source>
</evidence>
<evidence type="ECO:0000256" key="1">
    <source>
        <dbReference type="SAM" id="MobiDB-lite"/>
    </source>
</evidence>
<organism evidence="2 3">
    <name type="scientific">Colocasia esculenta</name>
    <name type="common">Wild taro</name>
    <name type="synonym">Arum esculentum</name>
    <dbReference type="NCBI Taxonomy" id="4460"/>
    <lineage>
        <taxon>Eukaryota</taxon>
        <taxon>Viridiplantae</taxon>
        <taxon>Streptophyta</taxon>
        <taxon>Embryophyta</taxon>
        <taxon>Tracheophyta</taxon>
        <taxon>Spermatophyta</taxon>
        <taxon>Magnoliopsida</taxon>
        <taxon>Liliopsida</taxon>
        <taxon>Araceae</taxon>
        <taxon>Aroideae</taxon>
        <taxon>Colocasieae</taxon>
        <taxon>Colocasia</taxon>
    </lineage>
</organism>
<dbReference type="EMBL" id="NMUH01003422">
    <property type="protein sequence ID" value="MQM05495.1"/>
    <property type="molecule type" value="Genomic_DNA"/>
</dbReference>
<feature type="compositionally biased region" description="Pro residues" evidence="1">
    <location>
        <begin position="1"/>
        <end position="10"/>
    </location>
</feature>
<gene>
    <name evidence="2" type="ORF">Taro_038305</name>
</gene>
<feature type="compositionally biased region" description="Basic and acidic residues" evidence="1">
    <location>
        <begin position="13"/>
        <end position="25"/>
    </location>
</feature>
<protein>
    <submittedName>
        <fullName evidence="2">Uncharacterized protein</fullName>
    </submittedName>
</protein>
<dbReference type="AlphaFoldDB" id="A0A843WLU2"/>
<sequence>MASGSTPPPSNRVHVDDETSHHKGEGSYSETMRAVWINEGYRPWNHRFIERSDESRARSTWTTTI</sequence>
<reference evidence="2" key="1">
    <citation type="submission" date="2017-07" db="EMBL/GenBank/DDBJ databases">
        <title>Taro Niue Genome Assembly and Annotation.</title>
        <authorList>
            <person name="Atibalentja N."/>
            <person name="Keating K."/>
            <person name="Fields C.J."/>
        </authorList>
    </citation>
    <scope>NUCLEOTIDE SEQUENCE</scope>
    <source>
        <strain evidence="2">Niue_2</strain>
        <tissue evidence="2">Leaf</tissue>
    </source>
</reference>
<accession>A0A843WLU2</accession>
<feature type="region of interest" description="Disordered" evidence="1">
    <location>
        <begin position="1"/>
        <end position="31"/>
    </location>
</feature>
<comment type="caution">
    <text evidence="2">The sequence shown here is derived from an EMBL/GenBank/DDBJ whole genome shotgun (WGS) entry which is preliminary data.</text>
</comment>
<keyword evidence="3" id="KW-1185">Reference proteome</keyword>
<dbReference type="Proteomes" id="UP000652761">
    <property type="component" value="Unassembled WGS sequence"/>
</dbReference>
<name>A0A843WLU2_COLES</name>